<dbReference type="Gene3D" id="1.20.910.10">
    <property type="entry name" value="Heme oxygenase-like"/>
    <property type="match status" value="1"/>
</dbReference>
<dbReference type="InterPro" id="IPR016084">
    <property type="entry name" value="Haem_Oase-like_multi-hlx"/>
</dbReference>
<evidence type="ECO:0000313" key="2">
    <source>
        <dbReference type="Proteomes" id="UP001055156"/>
    </source>
</evidence>
<accession>A0ABQ4T5V3</accession>
<keyword evidence="2" id="KW-1185">Reference proteome</keyword>
<dbReference type="InterPro" id="IPR016053">
    <property type="entry name" value="Haem_Oase-like"/>
</dbReference>
<evidence type="ECO:0000313" key="1">
    <source>
        <dbReference type="EMBL" id="GJE25924.1"/>
    </source>
</evidence>
<gene>
    <name evidence="1" type="ORF">LKMONMHP_0768</name>
</gene>
<reference evidence="1" key="1">
    <citation type="journal article" date="2021" name="Front. Microbiol.">
        <title>Comprehensive Comparative Genomics and Phenotyping of Methylobacterium Species.</title>
        <authorList>
            <person name="Alessa O."/>
            <person name="Ogura Y."/>
            <person name="Fujitani Y."/>
            <person name="Takami H."/>
            <person name="Hayashi T."/>
            <person name="Sahin N."/>
            <person name="Tani A."/>
        </authorList>
    </citation>
    <scope>NUCLEOTIDE SEQUENCE</scope>
    <source>
        <strain evidence="1">NBRC 15689</strain>
    </source>
</reference>
<dbReference type="Proteomes" id="UP001055156">
    <property type="component" value="Unassembled WGS sequence"/>
</dbReference>
<proteinExistence type="predicted"/>
<protein>
    <recommendedName>
        <fullName evidence="3">Heme oxygenase</fullName>
    </recommendedName>
</protein>
<dbReference type="EMBL" id="BPQV01000002">
    <property type="protein sequence ID" value="GJE25924.1"/>
    <property type="molecule type" value="Genomic_DNA"/>
</dbReference>
<evidence type="ECO:0008006" key="3">
    <source>
        <dbReference type="Google" id="ProtNLM"/>
    </source>
</evidence>
<sequence length="187" mass="20232">MHERLRAATAPAHAALERDLNWEAQIATLPGYRGLLERLRGFHDTYETAIGAALADEAFFAPRRRLALLDADLAHLGLDPGRILRLPAPAAPAWTGSAAAMGALYVLEGSTLGGQVIGRSLAQRHGFASTGGAAYYGTHGRAIGAMWRSFLERLESGLQRESCRDAVLASAIETFEAMRTWLVPPRR</sequence>
<name>A0ABQ4T5V3_METOR</name>
<comment type="caution">
    <text evidence="1">The sequence shown here is derived from an EMBL/GenBank/DDBJ whole genome shotgun (WGS) entry which is preliminary data.</text>
</comment>
<reference evidence="1" key="2">
    <citation type="submission" date="2021-08" db="EMBL/GenBank/DDBJ databases">
        <authorList>
            <person name="Tani A."/>
            <person name="Ola A."/>
            <person name="Ogura Y."/>
            <person name="Katsura K."/>
            <person name="Hayashi T."/>
        </authorList>
    </citation>
    <scope>NUCLEOTIDE SEQUENCE</scope>
    <source>
        <strain evidence="1">NBRC 15689</strain>
    </source>
</reference>
<dbReference type="CDD" id="cd19166">
    <property type="entry name" value="HemeO-bac"/>
    <property type="match status" value="1"/>
</dbReference>
<dbReference type="Pfam" id="PF01126">
    <property type="entry name" value="Heme_oxygenase"/>
    <property type="match status" value="1"/>
</dbReference>
<dbReference type="SUPFAM" id="SSF48613">
    <property type="entry name" value="Heme oxygenase-like"/>
    <property type="match status" value="1"/>
</dbReference>
<organism evidence="1 2">
    <name type="scientific">Methylobacterium organophilum</name>
    <dbReference type="NCBI Taxonomy" id="410"/>
    <lineage>
        <taxon>Bacteria</taxon>
        <taxon>Pseudomonadati</taxon>
        <taxon>Pseudomonadota</taxon>
        <taxon>Alphaproteobacteria</taxon>
        <taxon>Hyphomicrobiales</taxon>
        <taxon>Methylobacteriaceae</taxon>
        <taxon>Methylobacterium</taxon>
    </lineage>
</organism>